<dbReference type="Pfam" id="PF01066">
    <property type="entry name" value="CDP-OH_P_transf"/>
    <property type="match status" value="1"/>
</dbReference>
<evidence type="ECO:0008006" key="4">
    <source>
        <dbReference type="Google" id="ProtNLM"/>
    </source>
</evidence>
<dbReference type="GO" id="GO:0016780">
    <property type="term" value="F:phosphotransferase activity, for other substituted phosphate groups"/>
    <property type="evidence" value="ECO:0007669"/>
    <property type="project" value="InterPro"/>
</dbReference>
<name>A0A2M8LI94_9BACT</name>
<comment type="caution">
    <text evidence="2">The sequence shown here is derived from an EMBL/GenBank/DDBJ whole genome shotgun (WGS) entry which is preliminary data.</text>
</comment>
<feature type="transmembrane region" description="Helical" evidence="1">
    <location>
        <begin position="201"/>
        <end position="221"/>
    </location>
</feature>
<protein>
    <recommendedName>
        <fullName evidence="4">CDP-alcohol phosphatidyltransferase family protein</fullName>
    </recommendedName>
</protein>
<feature type="transmembrane region" description="Helical" evidence="1">
    <location>
        <begin position="20"/>
        <end position="48"/>
    </location>
</feature>
<evidence type="ECO:0000313" key="2">
    <source>
        <dbReference type="EMBL" id="PJE77158.1"/>
    </source>
</evidence>
<accession>A0A2M8LI94</accession>
<reference evidence="3" key="1">
    <citation type="submission" date="2017-09" db="EMBL/GenBank/DDBJ databases">
        <title>Depth-based differentiation of microbial function through sediment-hosted aquifers and enrichment of novel symbionts in the deep terrestrial subsurface.</title>
        <authorList>
            <person name="Probst A.J."/>
            <person name="Ladd B."/>
            <person name="Jarett J.K."/>
            <person name="Geller-Mcgrath D.E."/>
            <person name="Sieber C.M.K."/>
            <person name="Emerson J.B."/>
            <person name="Anantharaman K."/>
            <person name="Thomas B.C."/>
            <person name="Malmstrom R."/>
            <person name="Stieglmeier M."/>
            <person name="Klingl A."/>
            <person name="Woyke T."/>
            <person name="Ryan C.M."/>
            <person name="Banfield J.F."/>
        </authorList>
    </citation>
    <scope>NUCLEOTIDE SEQUENCE [LARGE SCALE GENOMIC DNA]</scope>
</reference>
<dbReference type="InterPro" id="IPR000462">
    <property type="entry name" value="CDP-OH_P_trans"/>
</dbReference>
<dbReference type="GO" id="GO:0008654">
    <property type="term" value="P:phospholipid biosynthetic process"/>
    <property type="evidence" value="ECO:0007669"/>
    <property type="project" value="InterPro"/>
</dbReference>
<dbReference type="GO" id="GO:0016020">
    <property type="term" value="C:membrane"/>
    <property type="evidence" value="ECO:0007669"/>
    <property type="project" value="InterPro"/>
</dbReference>
<dbReference type="AlphaFoldDB" id="A0A2M8LI94"/>
<sequence length="243" mass="27216">MFVIHKSSTQRKSPMDISTWIGKSLGFTSANTITLFGGLMALIGILLFCIDQDWLAVACLIISFLTDWWDGCVARFHQGDRSLMSREDEALLTFIEQLNYRGVTHLGRALDPFIDKIRFIGLLWTIGLEYVDEGVAVLMTGLAVLLTLVRPVKRFLKLDPGGANLWGKRKVYAEVVFIVALVFGTRPLYNGTNPFLTMEFTPTIISMIGTVTLFLASASLYTHIENGYIYYVCTRPSSSPLDR</sequence>
<dbReference type="Gene3D" id="1.20.120.1760">
    <property type="match status" value="1"/>
</dbReference>
<evidence type="ECO:0000256" key="1">
    <source>
        <dbReference type="SAM" id="Phobius"/>
    </source>
</evidence>
<keyword evidence="1" id="KW-0472">Membrane</keyword>
<feature type="transmembrane region" description="Helical" evidence="1">
    <location>
        <begin position="171"/>
        <end position="189"/>
    </location>
</feature>
<evidence type="ECO:0000313" key="3">
    <source>
        <dbReference type="Proteomes" id="UP000231436"/>
    </source>
</evidence>
<dbReference type="Proteomes" id="UP000231436">
    <property type="component" value="Unassembled WGS sequence"/>
</dbReference>
<keyword evidence="1" id="KW-1133">Transmembrane helix</keyword>
<gene>
    <name evidence="2" type="ORF">COV05_00925</name>
</gene>
<organism evidence="2 3">
    <name type="scientific">Candidatus Uhrbacteria bacterium CG10_big_fil_rev_8_21_14_0_10_48_16</name>
    <dbReference type="NCBI Taxonomy" id="1975038"/>
    <lineage>
        <taxon>Bacteria</taxon>
        <taxon>Candidatus Uhriibacteriota</taxon>
    </lineage>
</organism>
<keyword evidence="1" id="KW-0812">Transmembrane</keyword>
<dbReference type="EMBL" id="PFEU01000006">
    <property type="protein sequence ID" value="PJE77158.1"/>
    <property type="molecule type" value="Genomic_DNA"/>
</dbReference>
<dbReference type="InterPro" id="IPR043130">
    <property type="entry name" value="CDP-OH_PTrfase_TM_dom"/>
</dbReference>
<proteinExistence type="predicted"/>